<name>A0A077WXA9_9FUNG</name>
<accession>A0A077WXA9</accession>
<protein>
    <recommendedName>
        <fullName evidence="1">RRM domain-containing protein</fullName>
    </recommendedName>
</protein>
<dbReference type="InterPro" id="IPR035979">
    <property type="entry name" value="RBD_domain_sf"/>
</dbReference>
<sequence>MSTAAAANTIRNSAMTPTRMFFRTSQTIPSMAHARTVFKALGEYGDMIEYKFLRCPETRQYLNYGFVVYKNNEDAQKAASQRFIKVPSDMFEKPCEVKIEKSVKNRG</sequence>
<dbReference type="Gene3D" id="3.30.70.330">
    <property type="match status" value="1"/>
</dbReference>
<proteinExistence type="predicted"/>
<dbReference type="GO" id="GO:0003723">
    <property type="term" value="F:RNA binding"/>
    <property type="evidence" value="ECO:0007669"/>
    <property type="project" value="InterPro"/>
</dbReference>
<gene>
    <name evidence="2" type="ORF">LRAMOSA03911</name>
</gene>
<feature type="domain" description="RRM" evidence="1">
    <location>
        <begin position="36"/>
        <end position="80"/>
    </location>
</feature>
<organism evidence="2">
    <name type="scientific">Lichtheimia ramosa</name>
    <dbReference type="NCBI Taxonomy" id="688394"/>
    <lineage>
        <taxon>Eukaryota</taxon>
        <taxon>Fungi</taxon>
        <taxon>Fungi incertae sedis</taxon>
        <taxon>Mucoromycota</taxon>
        <taxon>Mucoromycotina</taxon>
        <taxon>Mucoromycetes</taxon>
        <taxon>Mucorales</taxon>
        <taxon>Lichtheimiaceae</taxon>
        <taxon>Lichtheimia</taxon>
    </lineage>
</organism>
<dbReference type="OrthoDB" id="2441396at2759"/>
<dbReference type="EMBL" id="LK023346">
    <property type="protein sequence ID" value="CDS11648.1"/>
    <property type="molecule type" value="Genomic_DNA"/>
</dbReference>
<dbReference type="AlphaFoldDB" id="A0A077WXA9"/>
<dbReference type="SUPFAM" id="SSF54928">
    <property type="entry name" value="RNA-binding domain, RBD"/>
    <property type="match status" value="1"/>
</dbReference>
<dbReference type="InterPro" id="IPR012677">
    <property type="entry name" value="Nucleotide-bd_a/b_plait_sf"/>
</dbReference>
<dbReference type="Pfam" id="PF00076">
    <property type="entry name" value="RRM_1"/>
    <property type="match status" value="1"/>
</dbReference>
<dbReference type="InterPro" id="IPR000504">
    <property type="entry name" value="RRM_dom"/>
</dbReference>
<evidence type="ECO:0000313" key="2">
    <source>
        <dbReference type="EMBL" id="CDS11648.1"/>
    </source>
</evidence>
<reference evidence="2" key="1">
    <citation type="journal article" date="2014" name="Genome Announc.">
        <title>De novo whole-genome sequence and genome annotation of Lichtheimia ramosa.</title>
        <authorList>
            <person name="Linde J."/>
            <person name="Schwartze V."/>
            <person name="Binder U."/>
            <person name="Lass-Florl C."/>
            <person name="Voigt K."/>
            <person name="Horn F."/>
        </authorList>
    </citation>
    <scope>NUCLEOTIDE SEQUENCE</scope>
    <source>
        <strain evidence="2">JMRC FSU:6197</strain>
    </source>
</reference>
<evidence type="ECO:0000259" key="1">
    <source>
        <dbReference type="Pfam" id="PF00076"/>
    </source>
</evidence>